<dbReference type="Proteomes" id="UP000001471">
    <property type="component" value="Unassembled WGS sequence"/>
</dbReference>
<dbReference type="InParanoid" id="B2W4K1"/>
<reference evidence="2" key="1">
    <citation type="journal article" date="2013" name="G3 (Bethesda)">
        <title>Comparative genomics of a plant-pathogenic fungus, Pyrenophora tritici-repentis, reveals transduplication and the impact of repeat elements on pathogenicity and population divergence.</title>
        <authorList>
            <person name="Manning V.A."/>
            <person name="Pandelova I."/>
            <person name="Dhillon B."/>
            <person name="Wilhelm L.J."/>
            <person name="Goodwin S.B."/>
            <person name="Berlin A.M."/>
            <person name="Figueroa M."/>
            <person name="Freitag M."/>
            <person name="Hane J.K."/>
            <person name="Henrissat B."/>
            <person name="Holman W.H."/>
            <person name="Kodira C.D."/>
            <person name="Martin J."/>
            <person name="Oliver R.P."/>
            <person name="Robbertse B."/>
            <person name="Schackwitz W."/>
            <person name="Schwartz D.C."/>
            <person name="Spatafora J.W."/>
            <person name="Turgeon B.G."/>
            <person name="Yandava C."/>
            <person name="Young S."/>
            <person name="Zhou S."/>
            <person name="Zeng Q."/>
            <person name="Grigoriev I.V."/>
            <person name="Ma L.-J."/>
            <person name="Ciuffetti L.M."/>
        </authorList>
    </citation>
    <scope>NUCLEOTIDE SEQUENCE [LARGE SCALE GENOMIC DNA]</scope>
    <source>
        <strain evidence="2">Pt-1C-BFP</strain>
    </source>
</reference>
<accession>B2W4K1</accession>
<dbReference type="EMBL" id="DS231618">
    <property type="protein sequence ID" value="EDU47458.1"/>
    <property type="molecule type" value="Genomic_DNA"/>
</dbReference>
<sequence>MDVGGDPWSDPHQRPMSRFRSIGIWKLPLWHPSHPPEFQIHGSESLVRSGGEAPWGILYATWMERYGKARTLDVHQVTRDMFEEPQSFQHDVGKEARRSQAMHRRQLQSLLVGEITCAGRSAVRHCAFGVEVLVVLFGTRSRGRDSRSGFTVEKSLPLRRSAPAHYPGAISRIVAEFELSDAIRVTQRSCHSALGRMNRYKHGLL</sequence>
<proteinExistence type="predicted"/>
<dbReference type="AlphaFoldDB" id="B2W4K1"/>
<evidence type="ECO:0000313" key="1">
    <source>
        <dbReference type="EMBL" id="EDU47458.1"/>
    </source>
</evidence>
<gene>
    <name evidence="1" type="ORF">PTRG_04551</name>
</gene>
<protein>
    <submittedName>
        <fullName evidence="1">Uncharacterized protein</fullName>
    </submittedName>
</protein>
<dbReference type="HOGENOM" id="CLU_1338121_0_0_1"/>
<name>B2W4K1_PYRTR</name>
<evidence type="ECO:0000313" key="2">
    <source>
        <dbReference type="Proteomes" id="UP000001471"/>
    </source>
</evidence>
<organism evidence="1 2">
    <name type="scientific">Pyrenophora tritici-repentis (strain Pt-1C-BFP)</name>
    <name type="common">Wheat tan spot fungus</name>
    <name type="synonym">Drechslera tritici-repentis</name>
    <dbReference type="NCBI Taxonomy" id="426418"/>
    <lineage>
        <taxon>Eukaryota</taxon>
        <taxon>Fungi</taxon>
        <taxon>Dikarya</taxon>
        <taxon>Ascomycota</taxon>
        <taxon>Pezizomycotina</taxon>
        <taxon>Dothideomycetes</taxon>
        <taxon>Pleosporomycetidae</taxon>
        <taxon>Pleosporales</taxon>
        <taxon>Pleosporineae</taxon>
        <taxon>Pleosporaceae</taxon>
        <taxon>Pyrenophora</taxon>
    </lineage>
</organism>